<reference evidence="3" key="1">
    <citation type="submission" date="2021-03" db="EMBL/GenBank/DDBJ databases">
        <title>Revisited historic fungal species revealed as producer of novel bioactive compounds through whole genome sequencing and comparative genomics.</title>
        <authorList>
            <person name="Vignolle G.A."/>
            <person name="Hochenegger N."/>
            <person name="Mach R.L."/>
            <person name="Mach-Aigner A.R."/>
            <person name="Javad Rahimi M."/>
            <person name="Salim K.A."/>
            <person name="Chan C.M."/>
            <person name="Lim L.B.L."/>
            <person name="Cai F."/>
            <person name="Druzhinina I.S."/>
            <person name="U'Ren J.M."/>
            <person name="Derntl C."/>
        </authorList>
    </citation>
    <scope>NUCLEOTIDE SEQUENCE</scope>
    <source>
        <strain evidence="3">TUCIM 5799</strain>
    </source>
</reference>
<evidence type="ECO:0000313" key="3">
    <source>
        <dbReference type="EMBL" id="KAI1881065.1"/>
    </source>
</evidence>
<protein>
    <submittedName>
        <fullName evidence="3">Uncharacterized protein</fullName>
    </submittedName>
</protein>
<keyword evidence="2" id="KW-1133">Transmembrane helix</keyword>
<evidence type="ECO:0000313" key="4">
    <source>
        <dbReference type="Proteomes" id="UP000829685"/>
    </source>
</evidence>
<feature type="transmembrane region" description="Helical" evidence="2">
    <location>
        <begin position="81"/>
        <end position="112"/>
    </location>
</feature>
<keyword evidence="2" id="KW-0812">Transmembrane</keyword>
<proteinExistence type="predicted"/>
<comment type="caution">
    <text evidence="3">The sequence shown here is derived from an EMBL/GenBank/DDBJ whole genome shotgun (WGS) entry which is preliminary data.</text>
</comment>
<name>A0A9Q0AV22_9PEZI</name>
<accession>A0A9Q0AV22</accession>
<organism evidence="3 4">
    <name type="scientific">Neoarthrinium moseri</name>
    <dbReference type="NCBI Taxonomy" id="1658444"/>
    <lineage>
        <taxon>Eukaryota</taxon>
        <taxon>Fungi</taxon>
        <taxon>Dikarya</taxon>
        <taxon>Ascomycota</taxon>
        <taxon>Pezizomycotina</taxon>
        <taxon>Sordariomycetes</taxon>
        <taxon>Xylariomycetidae</taxon>
        <taxon>Amphisphaeriales</taxon>
        <taxon>Apiosporaceae</taxon>
        <taxon>Neoarthrinium</taxon>
    </lineage>
</organism>
<sequence>MGIPYSKQINHAFDQVTPLVAAGFEVLKTTKNIAILLAFLQVFVALVLVLNFAALIGLLFVLNPETERERVEIVTPVLRWLGAWVLQYGSVVLGFLKVAIVLGTGGLGLMVWKGGIAGTRVPGEGGEDQGDGQEGGEDGAQDGEAGDDGKK</sequence>
<dbReference type="OrthoDB" id="3647at2759"/>
<feature type="region of interest" description="Disordered" evidence="1">
    <location>
        <begin position="120"/>
        <end position="151"/>
    </location>
</feature>
<keyword evidence="2" id="KW-0472">Membrane</keyword>
<evidence type="ECO:0000256" key="1">
    <source>
        <dbReference type="SAM" id="MobiDB-lite"/>
    </source>
</evidence>
<dbReference type="EMBL" id="JAFIMR010000002">
    <property type="protein sequence ID" value="KAI1881065.1"/>
    <property type="molecule type" value="Genomic_DNA"/>
</dbReference>
<dbReference type="AlphaFoldDB" id="A0A9Q0AV22"/>
<gene>
    <name evidence="3" type="ORF">JX265_001305</name>
</gene>
<evidence type="ECO:0000256" key="2">
    <source>
        <dbReference type="SAM" id="Phobius"/>
    </source>
</evidence>
<keyword evidence="4" id="KW-1185">Reference proteome</keyword>
<dbReference type="Proteomes" id="UP000829685">
    <property type="component" value="Unassembled WGS sequence"/>
</dbReference>
<feature type="compositionally biased region" description="Acidic residues" evidence="1">
    <location>
        <begin position="125"/>
        <end position="151"/>
    </location>
</feature>
<feature type="transmembrane region" description="Helical" evidence="2">
    <location>
        <begin position="33"/>
        <end position="61"/>
    </location>
</feature>